<dbReference type="AlphaFoldDB" id="A0AAQ3S8W7"/>
<dbReference type="PANTHER" id="PTHR46503:SF9">
    <property type="entry name" value="INTER ALPHA-TRYPSIN INHIBITOR, HEAVY CHAIN-LIKE PROTEIN"/>
    <property type="match status" value="1"/>
</dbReference>
<dbReference type="Proteomes" id="UP001374535">
    <property type="component" value="Chromosome 1"/>
</dbReference>
<keyword evidence="2" id="KW-1185">Reference proteome</keyword>
<sequence>MADYFSSSVEFGLNLSKRVYYGKGSAPSLVRSMSRSQEGFLPTAPMCYAVISDPEKVENPDIRSYQPYVHGQCEPPALIPLELHGVAMEVECSLDTAFVTVTGKWRVHCVTGSSTCDCQVAIPMGEQVHIYYILNH</sequence>
<name>A0AAQ3S8W7_VIGMU</name>
<dbReference type="EMBL" id="CP144700">
    <property type="protein sequence ID" value="WVZ23664.1"/>
    <property type="molecule type" value="Genomic_DNA"/>
</dbReference>
<proteinExistence type="predicted"/>
<gene>
    <name evidence="1" type="ORF">V8G54_002208</name>
</gene>
<organism evidence="1 2">
    <name type="scientific">Vigna mungo</name>
    <name type="common">Black gram</name>
    <name type="synonym">Phaseolus mungo</name>
    <dbReference type="NCBI Taxonomy" id="3915"/>
    <lineage>
        <taxon>Eukaryota</taxon>
        <taxon>Viridiplantae</taxon>
        <taxon>Streptophyta</taxon>
        <taxon>Embryophyta</taxon>
        <taxon>Tracheophyta</taxon>
        <taxon>Spermatophyta</taxon>
        <taxon>Magnoliopsida</taxon>
        <taxon>eudicotyledons</taxon>
        <taxon>Gunneridae</taxon>
        <taxon>Pentapetalae</taxon>
        <taxon>rosids</taxon>
        <taxon>fabids</taxon>
        <taxon>Fabales</taxon>
        <taxon>Fabaceae</taxon>
        <taxon>Papilionoideae</taxon>
        <taxon>50 kb inversion clade</taxon>
        <taxon>NPAAA clade</taxon>
        <taxon>indigoferoid/millettioid clade</taxon>
        <taxon>Phaseoleae</taxon>
        <taxon>Vigna</taxon>
    </lineage>
</organism>
<evidence type="ECO:0000313" key="2">
    <source>
        <dbReference type="Proteomes" id="UP001374535"/>
    </source>
</evidence>
<evidence type="ECO:0000313" key="1">
    <source>
        <dbReference type="EMBL" id="WVZ23664.1"/>
    </source>
</evidence>
<dbReference type="PANTHER" id="PTHR46503">
    <property type="entry name" value="INTER-ALPHA-TRYPSIN INHIBITOR HEAVY CHAIN-LIKE PROTEIN"/>
    <property type="match status" value="1"/>
</dbReference>
<protein>
    <submittedName>
        <fullName evidence="1">Uncharacterized protein</fullName>
    </submittedName>
</protein>
<accession>A0AAQ3S8W7</accession>
<reference evidence="1 2" key="1">
    <citation type="journal article" date="2023" name="Life. Sci Alliance">
        <title>Evolutionary insights into 3D genome organization and epigenetic landscape of Vigna mungo.</title>
        <authorList>
            <person name="Junaid A."/>
            <person name="Singh B."/>
            <person name="Bhatia S."/>
        </authorList>
    </citation>
    <scope>NUCLEOTIDE SEQUENCE [LARGE SCALE GENOMIC DNA]</scope>
    <source>
        <strain evidence="1">Urdbean</strain>
    </source>
</reference>